<organism evidence="6 7">
    <name type="scientific">Cyanidiococcus yangmingshanensis</name>
    <dbReference type="NCBI Taxonomy" id="2690220"/>
    <lineage>
        <taxon>Eukaryota</taxon>
        <taxon>Rhodophyta</taxon>
        <taxon>Bangiophyceae</taxon>
        <taxon>Cyanidiales</taxon>
        <taxon>Cyanidiaceae</taxon>
        <taxon>Cyanidiococcus</taxon>
    </lineage>
</organism>
<comment type="subcellular location">
    <subcellularLocation>
        <location evidence="1">Membrane</location>
        <topology evidence="1">Multi-pass membrane protein</topology>
    </subcellularLocation>
</comment>
<evidence type="ECO:0000256" key="5">
    <source>
        <dbReference type="RuleBase" id="RU000488"/>
    </source>
</evidence>
<feature type="repeat" description="Solcar" evidence="4">
    <location>
        <begin position="124"/>
        <end position="210"/>
    </location>
</feature>
<name>A0A7J7IN33_9RHOD</name>
<protein>
    <submittedName>
        <fullName evidence="6">Mitochondrial DNA replication protein yhm2</fullName>
    </submittedName>
</protein>
<dbReference type="PANTHER" id="PTHR46982:SF1">
    <property type="entry name" value="CITRATE_OXOGLUTARATE CARRIER PROTEIN"/>
    <property type="match status" value="1"/>
</dbReference>
<reference evidence="6 7" key="1">
    <citation type="journal article" date="2020" name="J. Phycol.">
        <title>Comparative genome analysis reveals Cyanidiococcus gen. nov., a new extremophilic red algal genus sister to Cyanidioschyzon (Cyanidioschyzonaceae, Rhodophyta).</title>
        <authorList>
            <person name="Liu S.-L."/>
            <person name="Chiang Y.-R."/>
            <person name="Yoon H.S."/>
            <person name="Fu H.-Y."/>
        </authorList>
    </citation>
    <scope>NUCLEOTIDE SEQUENCE [LARGE SCALE GENOMIC DNA]</scope>
    <source>
        <strain evidence="6 7">THAL066</strain>
    </source>
</reference>
<evidence type="ECO:0000313" key="7">
    <source>
        <dbReference type="Proteomes" id="UP000530660"/>
    </source>
</evidence>
<dbReference type="GO" id="GO:0006843">
    <property type="term" value="P:mitochondrial citrate transmembrane transport"/>
    <property type="evidence" value="ECO:0007669"/>
    <property type="project" value="TreeGrafter"/>
</dbReference>
<evidence type="ECO:0000313" key="6">
    <source>
        <dbReference type="EMBL" id="KAF6003731.1"/>
    </source>
</evidence>
<dbReference type="GO" id="GO:0016020">
    <property type="term" value="C:membrane"/>
    <property type="evidence" value="ECO:0007669"/>
    <property type="project" value="UniProtKB-SubCell"/>
</dbReference>
<gene>
    <name evidence="6" type="primary">YHM2</name>
    <name evidence="6" type="ORF">F1559_000191</name>
</gene>
<feature type="repeat" description="Solcar" evidence="4">
    <location>
        <begin position="30"/>
        <end position="112"/>
    </location>
</feature>
<dbReference type="Gene3D" id="1.50.40.10">
    <property type="entry name" value="Mitochondrial carrier domain"/>
    <property type="match status" value="1"/>
</dbReference>
<dbReference type="PROSITE" id="PS50920">
    <property type="entry name" value="SOLCAR"/>
    <property type="match status" value="3"/>
</dbReference>
<dbReference type="GO" id="GO:0015742">
    <property type="term" value="P:alpha-ketoglutarate transport"/>
    <property type="evidence" value="ECO:0007669"/>
    <property type="project" value="TreeGrafter"/>
</dbReference>
<dbReference type="EMBL" id="VWRR01000005">
    <property type="protein sequence ID" value="KAF6003731.1"/>
    <property type="molecule type" value="Genomic_DNA"/>
</dbReference>
<dbReference type="InterPro" id="IPR023395">
    <property type="entry name" value="MCP_dom_sf"/>
</dbReference>
<keyword evidence="3 4" id="KW-0472">Membrane</keyword>
<dbReference type="Proteomes" id="UP000530660">
    <property type="component" value="Unassembled WGS sequence"/>
</dbReference>
<comment type="caution">
    <text evidence="6">The sequence shown here is derived from an EMBL/GenBank/DDBJ whole genome shotgun (WGS) entry which is preliminary data.</text>
</comment>
<dbReference type="GO" id="GO:0005739">
    <property type="term" value="C:mitochondrion"/>
    <property type="evidence" value="ECO:0007669"/>
    <property type="project" value="TreeGrafter"/>
</dbReference>
<dbReference type="PANTHER" id="PTHR46982">
    <property type="entry name" value="CITRATE/OXOGLUTARATE CARRIER PROTEIN"/>
    <property type="match status" value="1"/>
</dbReference>
<keyword evidence="5" id="KW-0813">Transport</keyword>
<keyword evidence="7" id="KW-1185">Reference proteome</keyword>
<comment type="similarity">
    <text evidence="5">Belongs to the mitochondrial carrier (TC 2.A.29) family.</text>
</comment>
<dbReference type="SUPFAM" id="SSF103506">
    <property type="entry name" value="Mitochondrial carrier"/>
    <property type="match status" value="1"/>
</dbReference>
<dbReference type="OrthoDB" id="10253709at2759"/>
<keyword evidence="2 4" id="KW-0812">Transmembrane</keyword>
<dbReference type="GO" id="GO:0005371">
    <property type="term" value="F:tricarboxylate secondary active transmembrane transporter activity"/>
    <property type="evidence" value="ECO:0007669"/>
    <property type="project" value="TreeGrafter"/>
</dbReference>
<evidence type="ECO:0000256" key="3">
    <source>
        <dbReference type="ARBA" id="ARBA00023136"/>
    </source>
</evidence>
<evidence type="ECO:0000256" key="4">
    <source>
        <dbReference type="PROSITE-ProRule" id="PRU00282"/>
    </source>
</evidence>
<evidence type="ECO:0000256" key="2">
    <source>
        <dbReference type="ARBA" id="ARBA00022692"/>
    </source>
</evidence>
<dbReference type="InterPro" id="IPR018108">
    <property type="entry name" value="MCP_transmembrane"/>
</dbReference>
<dbReference type="Pfam" id="PF00153">
    <property type="entry name" value="Mito_carr"/>
    <property type="match status" value="3"/>
</dbReference>
<dbReference type="AlphaFoldDB" id="A0A7J7IN33"/>
<feature type="repeat" description="Solcar" evidence="4">
    <location>
        <begin position="224"/>
        <end position="310"/>
    </location>
</feature>
<dbReference type="InterPro" id="IPR053017">
    <property type="entry name" value="Mito_Cit/Oxoglu_Carrier"/>
</dbReference>
<sequence length="332" mass="36443">MPELGTLRSVQATDADAVTLQAKRPVRKPIDWTNLGLGAALQLFEVTTLGQPFEVIKTHLAANRTDSLFDAFRKLHARGGLAAFWTGLIPWAWIEAATKGAVLLLTQSETTFYAQNLIGLSPGWAAAVGGMAGGVCQAYTTMGFCTFMKTVEVTRARTGPGSDVSTWQVARDILKRDGVAGMYRGVNAVALRQLTNWGSRFGLSRATEWCFRRNDPERALTVSERLASSVVGGALACWNQPIEVIRVEMQSAMKRDDWPASRTVNMWNVAKWIYQRNGVRGFYRGVTPRIGLSVYLTSVMVFGGDQLKERVAARREARRLQPKSGASSPTPT</sequence>
<evidence type="ECO:0000256" key="1">
    <source>
        <dbReference type="ARBA" id="ARBA00004141"/>
    </source>
</evidence>
<proteinExistence type="inferred from homology"/>
<accession>A0A7J7IN33</accession>